<organism evidence="2 3">
    <name type="scientific">Exophiala dermatitidis</name>
    <name type="common">Black yeast-like fungus</name>
    <name type="synonym">Wangiella dermatitidis</name>
    <dbReference type="NCBI Taxonomy" id="5970"/>
    <lineage>
        <taxon>Eukaryota</taxon>
        <taxon>Fungi</taxon>
        <taxon>Dikarya</taxon>
        <taxon>Ascomycota</taxon>
        <taxon>Pezizomycotina</taxon>
        <taxon>Eurotiomycetes</taxon>
        <taxon>Chaetothyriomycetidae</taxon>
        <taxon>Chaetothyriales</taxon>
        <taxon>Herpotrichiellaceae</taxon>
        <taxon>Exophiala</taxon>
    </lineage>
</organism>
<comment type="caution">
    <text evidence="2">The sequence shown here is derived from an EMBL/GenBank/DDBJ whole genome shotgun (WGS) entry which is preliminary data.</text>
</comment>
<reference evidence="2" key="1">
    <citation type="submission" date="2023-01" db="EMBL/GenBank/DDBJ databases">
        <title>Exophiala dermititidis isolated from Cystic Fibrosis Patient.</title>
        <authorList>
            <person name="Kurbessoian T."/>
            <person name="Crocker A."/>
            <person name="Murante D."/>
            <person name="Hogan D.A."/>
            <person name="Stajich J.E."/>
        </authorList>
    </citation>
    <scope>NUCLEOTIDE SEQUENCE</scope>
    <source>
        <strain evidence="2">Ex8</strain>
    </source>
</reference>
<name>A0AAN6EZ04_EXODE</name>
<proteinExistence type="predicted"/>
<feature type="region of interest" description="Disordered" evidence="1">
    <location>
        <begin position="1"/>
        <end position="21"/>
    </location>
</feature>
<protein>
    <submittedName>
        <fullName evidence="2">Uncharacterized protein</fullName>
    </submittedName>
</protein>
<accession>A0AAN6EZ04</accession>
<dbReference type="EMBL" id="JAJGCB010000003">
    <property type="protein sequence ID" value="KAJ8993514.1"/>
    <property type="molecule type" value="Genomic_DNA"/>
</dbReference>
<sequence length="239" mass="26518">MSTSSTSSRSRTRALRSLSATTLRPARKKARLYIALYPRGGSSTTSSFRNHFTCDSYHWSLVVAPPTASRKDVGSTRYHVAHAGQHTASASSASTSGGGDQYLYEEQDIASTPAAQTGLVRITVAKVVDEARLRALLRDIPVPQHGGDDPTFNCLTWVREAFVKAIEDPKCVKSYLHAEDWKAVETCARTYCKRKRDLGRFHHTPVQPENDDANAGIAFPWSHDDISTFNFWENRETTA</sequence>
<evidence type="ECO:0000313" key="2">
    <source>
        <dbReference type="EMBL" id="KAJ8993514.1"/>
    </source>
</evidence>
<dbReference type="Pfam" id="PF21858">
    <property type="entry name" value="DUF6914"/>
    <property type="match status" value="1"/>
</dbReference>
<dbReference type="AlphaFoldDB" id="A0AAN6EZ04"/>
<evidence type="ECO:0000313" key="3">
    <source>
        <dbReference type="Proteomes" id="UP001161757"/>
    </source>
</evidence>
<gene>
    <name evidence="2" type="ORF">HRR80_002025</name>
</gene>
<dbReference type="InterPro" id="IPR054208">
    <property type="entry name" value="DUF6914"/>
</dbReference>
<evidence type="ECO:0000256" key="1">
    <source>
        <dbReference type="SAM" id="MobiDB-lite"/>
    </source>
</evidence>
<dbReference type="Proteomes" id="UP001161757">
    <property type="component" value="Unassembled WGS sequence"/>
</dbReference>